<dbReference type="InterPro" id="IPR002088">
    <property type="entry name" value="Prenyl_trans_a"/>
</dbReference>
<evidence type="ECO:0000256" key="5">
    <source>
        <dbReference type="ARBA" id="ARBA00022602"/>
    </source>
</evidence>
<evidence type="ECO:0000256" key="2">
    <source>
        <dbReference type="ARBA" id="ARBA00006734"/>
    </source>
</evidence>
<evidence type="ECO:0000256" key="7">
    <source>
        <dbReference type="ARBA" id="ARBA00022737"/>
    </source>
</evidence>
<evidence type="ECO:0000256" key="6">
    <source>
        <dbReference type="ARBA" id="ARBA00022679"/>
    </source>
</evidence>
<dbReference type="SUPFAM" id="SSF48439">
    <property type="entry name" value="Protein prenylyltransferase"/>
    <property type="match status" value="1"/>
</dbReference>
<dbReference type="PANTHER" id="PTHR11129:SF1">
    <property type="entry name" value="PROTEIN FARNESYLTRANSFERASE_GERANYLGERANYLTRANSFERASE TYPE-1 SUBUNIT ALPHA"/>
    <property type="match status" value="1"/>
</dbReference>
<evidence type="ECO:0000313" key="15">
    <source>
        <dbReference type="Proteomes" id="UP000016930"/>
    </source>
</evidence>
<dbReference type="EMBL" id="KB445800">
    <property type="protein sequence ID" value="EMD35400.1"/>
    <property type="molecule type" value="Genomic_DNA"/>
</dbReference>
<dbReference type="EC" id="2.5.1.58" evidence="4"/>
<dbReference type="EC" id="2.5.1.59" evidence="3"/>
<proteinExistence type="inferred from homology"/>
<evidence type="ECO:0000256" key="1">
    <source>
        <dbReference type="ARBA" id="ARBA00001946"/>
    </source>
</evidence>
<evidence type="ECO:0000256" key="11">
    <source>
        <dbReference type="ARBA" id="ARBA00042436"/>
    </source>
</evidence>
<evidence type="ECO:0000256" key="10">
    <source>
        <dbReference type="ARBA" id="ARBA00041392"/>
    </source>
</evidence>
<dbReference type="Proteomes" id="UP000016930">
    <property type="component" value="Unassembled WGS sequence"/>
</dbReference>
<dbReference type="GO" id="GO:0005953">
    <property type="term" value="C:CAAX-protein geranylgeranyltransferase complex"/>
    <property type="evidence" value="ECO:0007669"/>
    <property type="project" value="TreeGrafter"/>
</dbReference>
<organism evidence="14 15">
    <name type="scientific">Ceriporiopsis subvermispora (strain B)</name>
    <name type="common">White-rot fungus</name>
    <name type="synonym">Gelatoporia subvermispora</name>
    <dbReference type="NCBI Taxonomy" id="914234"/>
    <lineage>
        <taxon>Eukaryota</taxon>
        <taxon>Fungi</taxon>
        <taxon>Dikarya</taxon>
        <taxon>Basidiomycota</taxon>
        <taxon>Agaricomycotina</taxon>
        <taxon>Agaricomycetes</taxon>
        <taxon>Polyporales</taxon>
        <taxon>Gelatoporiaceae</taxon>
        <taxon>Gelatoporia</taxon>
    </lineage>
</organism>
<comment type="similarity">
    <text evidence="2">Belongs to the protein prenyltransferase subunit alpha family.</text>
</comment>
<dbReference type="STRING" id="914234.M2QTM0"/>
<dbReference type="GO" id="GO:0004662">
    <property type="term" value="F:CAAX-protein geranylgeranyltransferase activity"/>
    <property type="evidence" value="ECO:0007669"/>
    <property type="project" value="UniProtKB-EC"/>
</dbReference>
<dbReference type="OrthoDB" id="10255768at2759"/>
<keyword evidence="5" id="KW-0637">Prenyltransferase</keyword>
<keyword evidence="7" id="KW-0677">Repeat</keyword>
<protein>
    <recommendedName>
        <fullName evidence="9">Protein farnesyltransferase/geranylgeranyltransferase type-1 subunit alpha</fullName>
        <ecNumber evidence="4">2.5.1.58</ecNumber>
        <ecNumber evidence="3">2.5.1.59</ecNumber>
    </recommendedName>
    <alternativeName>
        <fullName evidence="12">CAAX farnesyltransferase subunit alpha</fullName>
    </alternativeName>
    <alternativeName>
        <fullName evidence="11">FTase-alpha</fullName>
    </alternativeName>
    <alternativeName>
        <fullName evidence="10">Ras proteins prenyltransferase subunit alpha</fullName>
    </alternativeName>
    <alternativeName>
        <fullName evidence="13">Type I protein geranyl-geranyltransferase subunit alpha</fullName>
    </alternativeName>
</protein>
<evidence type="ECO:0000313" key="14">
    <source>
        <dbReference type="EMBL" id="EMD35400.1"/>
    </source>
</evidence>
<dbReference type="AlphaFoldDB" id="M2QTM0"/>
<keyword evidence="15" id="KW-1185">Reference proteome</keyword>
<evidence type="ECO:0000256" key="13">
    <source>
        <dbReference type="ARBA" id="ARBA00043219"/>
    </source>
</evidence>
<name>M2QTM0_CERS8</name>
<dbReference type="HOGENOM" id="CLU_026582_1_1_1"/>
<reference evidence="14 15" key="1">
    <citation type="journal article" date="2012" name="Proc. Natl. Acad. Sci. U.S.A.">
        <title>Comparative genomics of Ceriporiopsis subvermispora and Phanerochaete chrysosporium provide insight into selective ligninolysis.</title>
        <authorList>
            <person name="Fernandez-Fueyo E."/>
            <person name="Ruiz-Duenas F.J."/>
            <person name="Ferreira P."/>
            <person name="Floudas D."/>
            <person name="Hibbett D.S."/>
            <person name="Canessa P."/>
            <person name="Larrondo L.F."/>
            <person name="James T.Y."/>
            <person name="Seelenfreund D."/>
            <person name="Lobos S."/>
            <person name="Polanco R."/>
            <person name="Tello M."/>
            <person name="Honda Y."/>
            <person name="Watanabe T."/>
            <person name="Watanabe T."/>
            <person name="Ryu J.S."/>
            <person name="Kubicek C.P."/>
            <person name="Schmoll M."/>
            <person name="Gaskell J."/>
            <person name="Hammel K.E."/>
            <person name="St John F.J."/>
            <person name="Vanden Wymelenberg A."/>
            <person name="Sabat G."/>
            <person name="Splinter BonDurant S."/>
            <person name="Syed K."/>
            <person name="Yadav J.S."/>
            <person name="Doddapaneni H."/>
            <person name="Subramanian V."/>
            <person name="Lavin J.L."/>
            <person name="Oguiza J.A."/>
            <person name="Perez G."/>
            <person name="Pisabarro A.G."/>
            <person name="Ramirez L."/>
            <person name="Santoyo F."/>
            <person name="Master E."/>
            <person name="Coutinho P.M."/>
            <person name="Henrissat B."/>
            <person name="Lombard V."/>
            <person name="Magnuson J.K."/>
            <person name="Kuees U."/>
            <person name="Hori C."/>
            <person name="Igarashi K."/>
            <person name="Samejima M."/>
            <person name="Held B.W."/>
            <person name="Barry K.W."/>
            <person name="LaButti K.M."/>
            <person name="Lapidus A."/>
            <person name="Lindquist E.A."/>
            <person name="Lucas S.M."/>
            <person name="Riley R."/>
            <person name="Salamov A.A."/>
            <person name="Hoffmeister D."/>
            <person name="Schwenk D."/>
            <person name="Hadar Y."/>
            <person name="Yarden O."/>
            <person name="de Vries R.P."/>
            <person name="Wiebenga A."/>
            <person name="Stenlid J."/>
            <person name="Eastwood D."/>
            <person name="Grigoriev I.V."/>
            <person name="Berka R.M."/>
            <person name="Blanchette R.A."/>
            <person name="Kersten P."/>
            <person name="Martinez A.T."/>
            <person name="Vicuna R."/>
            <person name="Cullen D."/>
        </authorList>
    </citation>
    <scope>NUCLEOTIDE SEQUENCE [LARGE SCALE GENOMIC DNA]</scope>
    <source>
        <strain evidence="14 15">B</strain>
    </source>
</reference>
<evidence type="ECO:0000256" key="4">
    <source>
        <dbReference type="ARBA" id="ARBA00012702"/>
    </source>
</evidence>
<gene>
    <name evidence="14" type="ORF">CERSUDRAFT_139133</name>
</gene>
<keyword evidence="6" id="KW-0808">Transferase</keyword>
<evidence type="ECO:0000256" key="3">
    <source>
        <dbReference type="ARBA" id="ARBA00012700"/>
    </source>
</evidence>
<dbReference type="GO" id="GO:0005965">
    <property type="term" value="C:protein farnesyltransferase complex"/>
    <property type="evidence" value="ECO:0007669"/>
    <property type="project" value="TreeGrafter"/>
</dbReference>
<dbReference type="PANTHER" id="PTHR11129">
    <property type="entry name" value="PROTEIN FARNESYLTRANSFERASE ALPHA SUBUNIT/RAB GERANYLGERANYL TRANSFERASE ALPHA SUBUNIT"/>
    <property type="match status" value="1"/>
</dbReference>
<keyword evidence="8" id="KW-0460">Magnesium</keyword>
<evidence type="ECO:0000256" key="12">
    <source>
        <dbReference type="ARBA" id="ARBA00043086"/>
    </source>
</evidence>
<comment type="cofactor">
    <cofactor evidence="1">
        <name>Mg(2+)</name>
        <dbReference type="ChEBI" id="CHEBI:18420"/>
    </cofactor>
</comment>
<dbReference type="Gene3D" id="1.25.40.120">
    <property type="entry name" value="Protein prenylyltransferase"/>
    <property type="match status" value="1"/>
</dbReference>
<dbReference type="PROSITE" id="PS51147">
    <property type="entry name" value="PFTA"/>
    <property type="match status" value="5"/>
</dbReference>
<evidence type="ECO:0000256" key="9">
    <source>
        <dbReference type="ARBA" id="ARBA00040965"/>
    </source>
</evidence>
<dbReference type="GO" id="GO:0004660">
    <property type="term" value="F:protein farnesyltransferase activity"/>
    <property type="evidence" value="ECO:0007669"/>
    <property type="project" value="UniProtKB-EC"/>
</dbReference>
<sequence>MSATFDDSDESKPYATDPEWADVIPVQQYEGVEPIAPIFYTEEYKDATDYFRGVVKTGEMSPRVLKLTEEIIHMNPAHYSAWQYRYRTLLALNSSLEAELELMDSFAIQFLKTYQVWHHRRLLLTALRSVDAAARELAFVARALRTDAKNYHTWSYRQWILAHFNDEDRLWPGELPWVEELLEEDVRNNSAWHHRFFVVWQSGVRRGEVDREDVLRRELAFTKEKISLAPNNPSAWNYLRGVLDHTHTPYASLTSFVQPYTVAAAPGPTDDSVVDLENPRPSAGAELPCVPALEFLADIYEAEGGEATPKAVQIWKSLADERDTIRKKYWEHRIKDALHGSQ</sequence>
<dbReference type="Pfam" id="PF01239">
    <property type="entry name" value="PPTA"/>
    <property type="match status" value="5"/>
</dbReference>
<evidence type="ECO:0000256" key="8">
    <source>
        <dbReference type="ARBA" id="ARBA00022842"/>
    </source>
</evidence>
<accession>M2QTM0</accession>